<dbReference type="Proteomes" id="UP000237983">
    <property type="component" value="Unassembled WGS sequence"/>
</dbReference>
<dbReference type="InterPro" id="IPR023186">
    <property type="entry name" value="IUNH"/>
</dbReference>
<keyword evidence="1" id="KW-0378">Hydrolase</keyword>
<dbReference type="GO" id="GO:0008477">
    <property type="term" value="F:purine nucleosidase activity"/>
    <property type="evidence" value="ECO:0007669"/>
    <property type="project" value="TreeGrafter"/>
</dbReference>
<dbReference type="InterPro" id="IPR036452">
    <property type="entry name" value="Ribo_hydro-like"/>
</dbReference>
<accession>A0A2T0VF85</accession>
<dbReference type="Gene3D" id="3.90.245.10">
    <property type="entry name" value="Ribonucleoside hydrolase-like"/>
    <property type="match status" value="1"/>
</dbReference>
<reference evidence="4 5" key="1">
    <citation type="submission" date="2018-03" db="EMBL/GenBank/DDBJ databases">
        <title>Genomic Encyclopedia of Type Strains, Phase III (KMG-III): the genomes of soil and plant-associated and newly described type strains.</title>
        <authorList>
            <person name="Whitman W."/>
        </authorList>
    </citation>
    <scope>NUCLEOTIDE SEQUENCE [LARGE SCALE GENOMIC DNA]</scope>
    <source>
        <strain evidence="4 5">CGMCC 1.12484</strain>
    </source>
</reference>
<dbReference type="GO" id="GO:0045437">
    <property type="term" value="F:uridine nucleosidase activity"/>
    <property type="evidence" value="ECO:0007669"/>
    <property type="project" value="UniProtKB-ARBA"/>
</dbReference>
<evidence type="ECO:0000256" key="2">
    <source>
        <dbReference type="ARBA" id="ARBA00023295"/>
    </source>
</evidence>
<evidence type="ECO:0000256" key="1">
    <source>
        <dbReference type="ARBA" id="ARBA00022801"/>
    </source>
</evidence>
<evidence type="ECO:0000259" key="3">
    <source>
        <dbReference type="Pfam" id="PF01156"/>
    </source>
</evidence>
<keyword evidence="2" id="KW-0326">Glycosidase</keyword>
<sequence>MDAGLLDAGWDSLEAPNPCHRWPERHGSLERMTTRIILDCDPGHDDAVALLLAHGNPSVELVAITTVYGNQSIDKVTRNALSIARVAGITGVPFARGAHRPLVRKLETAASIHGESGLDGPELPEPDIRLDPRHAVDLIIDTIMDNEPGTITLVPTGALTNLALAVRKEPRIAERVREVVLMGGGYAVGNWSATSEFNIVIDPEAAHIVFNERWPLTMVGLDVTHQALATPEVLAAIAAVGTAPARFVGELMDFFAHAYRDAQGFDHPPVHDPCAVAYVIDPTVLTVQKVPLDVELTGTLTVGMTVADFRSPAPADCTTQVATALDAPKFWALVVDALERIGDPA</sequence>
<dbReference type="Pfam" id="PF01156">
    <property type="entry name" value="IU_nuc_hydro"/>
    <property type="match status" value="1"/>
</dbReference>
<feature type="domain" description="Inosine/uridine-preferring nucleoside hydrolase" evidence="3">
    <location>
        <begin position="36"/>
        <end position="332"/>
    </location>
</feature>
<dbReference type="InterPro" id="IPR001910">
    <property type="entry name" value="Inosine/uridine_hydrolase_dom"/>
</dbReference>
<keyword evidence="5" id="KW-1185">Reference proteome</keyword>
<dbReference type="CDD" id="cd02651">
    <property type="entry name" value="nuc_hydro_IU_UC_XIUA"/>
    <property type="match status" value="1"/>
</dbReference>
<organism evidence="4 5">
    <name type="scientific">Glaciihabitans tibetensis</name>
    <dbReference type="NCBI Taxonomy" id="1266600"/>
    <lineage>
        <taxon>Bacteria</taxon>
        <taxon>Bacillati</taxon>
        <taxon>Actinomycetota</taxon>
        <taxon>Actinomycetes</taxon>
        <taxon>Micrococcales</taxon>
        <taxon>Microbacteriaceae</taxon>
        <taxon>Glaciihabitans</taxon>
    </lineage>
</organism>
<dbReference type="EMBL" id="PVTL01000003">
    <property type="protein sequence ID" value="PRY68855.1"/>
    <property type="molecule type" value="Genomic_DNA"/>
</dbReference>
<dbReference type="GO" id="GO:0006152">
    <property type="term" value="P:purine nucleoside catabolic process"/>
    <property type="evidence" value="ECO:0007669"/>
    <property type="project" value="TreeGrafter"/>
</dbReference>
<name>A0A2T0VF85_9MICO</name>
<comment type="caution">
    <text evidence="4">The sequence shown here is derived from an EMBL/GenBank/DDBJ whole genome shotgun (WGS) entry which is preliminary data.</text>
</comment>
<dbReference type="PROSITE" id="PS01247">
    <property type="entry name" value="IUNH"/>
    <property type="match status" value="1"/>
</dbReference>
<evidence type="ECO:0000313" key="4">
    <source>
        <dbReference type="EMBL" id="PRY68855.1"/>
    </source>
</evidence>
<proteinExistence type="predicted"/>
<dbReference type="AlphaFoldDB" id="A0A2T0VF85"/>
<dbReference type="InterPro" id="IPR015910">
    <property type="entry name" value="I/U_nuclsd_hydro_CS"/>
</dbReference>
<dbReference type="PANTHER" id="PTHR12304">
    <property type="entry name" value="INOSINE-URIDINE PREFERRING NUCLEOSIDE HYDROLASE"/>
    <property type="match status" value="1"/>
</dbReference>
<dbReference type="GO" id="GO:0005829">
    <property type="term" value="C:cytosol"/>
    <property type="evidence" value="ECO:0007669"/>
    <property type="project" value="TreeGrafter"/>
</dbReference>
<dbReference type="SUPFAM" id="SSF53590">
    <property type="entry name" value="Nucleoside hydrolase"/>
    <property type="match status" value="1"/>
</dbReference>
<protein>
    <submittedName>
        <fullName evidence="4">Purine nucleosidase</fullName>
    </submittedName>
</protein>
<gene>
    <name evidence="4" type="ORF">B0I08_10360</name>
</gene>
<dbReference type="PANTHER" id="PTHR12304:SF4">
    <property type="entry name" value="URIDINE NUCLEOSIDASE"/>
    <property type="match status" value="1"/>
</dbReference>
<evidence type="ECO:0000313" key="5">
    <source>
        <dbReference type="Proteomes" id="UP000237983"/>
    </source>
</evidence>